<dbReference type="PATRIC" id="fig|1160718.3.peg.1386"/>
<name>J2K5P1_9ACTN</name>
<dbReference type="EMBL" id="AJGV01000052">
    <property type="protein sequence ID" value="EJJ07815.1"/>
    <property type="molecule type" value="Genomic_DNA"/>
</dbReference>
<organism evidence="1">
    <name type="scientific">Streptomyces auratus AGR0001</name>
    <dbReference type="NCBI Taxonomy" id="1160718"/>
    <lineage>
        <taxon>Bacteria</taxon>
        <taxon>Bacillati</taxon>
        <taxon>Actinomycetota</taxon>
        <taxon>Actinomycetes</taxon>
        <taxon>Kitasatosporales</taxon>
        <taxon>Streptomycetaceae</taxon>
        <taxon>Streptomyces</taxon>
    </lineage>
</organism>
<dbReference type="SUPFAM" id="SSF53822">
    <property type="entry name" value="Periplasmic binding protein-like I"/>
    <property type="match status" value="1"/>
</dbReference>
<reference evidence="1" key="1">
    <citation type="journal article" date="2012" name="J. Bacteriol.">
        <title>Genome Sequence of Streptomyces auratus Strain AGR0001, a Phoslactomycin-Producing Actinomycete.</title>
        <authorList>
            <person name="Han X."/>
            <person name="Li M."/>
            <person name="Ding Z."/>
            <person name="Zhao J."/>
            <person name="Ji K."/>
            <person name="Wen M."/>
            <person name="Lu T."/>
        </authorList>
    </citation>
    <scope>NUCLEOTIDE SEQUENCE [LARGE SCALE GENOMIC DNA]</scope>
    <source>
        <strain evidence="1">AGR0001</strain>
    </source>
</reference>
<dbReference type="STRING" id="1160718.SU9_06815"/>
<sequence>MTIEVRSANNPIEPPSFPDDAGADYFIREYRTAVNPARRDLLENKPPLLILSPPADGPDARTRRVLEALRWALGPEHKRVPHVVLHAEEDVPLLSMQAGAGLGFDVPRNSAPDRFPHFWLMADVVAHIQESRPGSSGLGARKLRDHVYRQRAERGGLPGFLWHLGGTDTAPIGGVRGFFVGLVWHSLTRTLPRWAWAHRQNRRLIRSKRSGWLGRHLNATAGGAPVFELLDQVGARQSPRLNLEPGHPRHKEGLAALELLLLRALLEDLHKPAVGRFLPKRRRRVSRPVFLVEIPPEGAPGADAAERFLRSFHTLQSGLDGPGPLVIAVGRPSAALQTDLGVERTNLRRASTLLHSSNPRPVMVPLEDEPFGRLGLQIPPVQPRKFRMGWRAVTVLELAVLAAALAAGTAAPTLWKPTKDRSCVGGDRPVAGAGQSKLPEFKPKEWYAQALERIKQQNRKAEEYAKDRAVRTVVLFESSPPTDAQDTIFDGSIPELRGIAMWQEWLNKDAASNLSRVPLRVDVRQATTGFTNASALARALIKEVRQEEQGADDKKIVGVLGYGQSTTETRDAVRLLGNADIRMPTVGTTATADEMQGETYWPFTPVNSREAKIAADFVAHSNIVESTAQTTSKSATCVPAEQAVIVQNPGDLYSRSLADRFRRSFKGDETVINFTQGPQHIETPADTQKATSPDRLAGQVCQALKGNPRTVVYWTSRARDFTAFVNAMDVNGTCNENGLTVLGGNELTNVALTGEYDDNSWLRLYYSAHRLPEGDHRASVQTKQFIGHYNAEYPKDPWRHDGHSAVSYDAFHTLSMAVDSAHSGASVDRDAVLTALRNGVHFDGATGGVKFSEDSNEPPLKKALVILRQLADGPRAVVACGAYNPSALKEEQGPPCPP</sequence>
<accession>J2K5P1</accession>
<comment type="caution">
    <text evidence="1">The sequence shown here is derived from an EMBL/GenBank/DDBJ whole genome shotgun (WGS) entry which is preliminary data.</text>
</comment>
<evidence type="ECO:0000313" key="1">
    <source>
        <dbReference type="EMBL" id="EJJ07815.1"/>
    </source>
</evidence>
<dbReference type="HOGENOM" id="CLU_318826_0_0_11"/>
<dbReference type="InterPro" id="IPR028082">
    <property type="entry name" value="Peripla_BP_I"/>
</dbReference>
<dbReference type="eggNOG" id="COG0683">
    <property type="taxonomic scope" value="Bacteria"/>
</dbReference>
<dbReference type="Gene3D" id="3.40.50.2300">
    <property type="match status" value="2"/>
</dbReference>
<gene>
    <name evidence="1" type="ORF">SU9_06815</name>
</gene>
<protein>
    <submittedName>
        <fullName evidence="1">Uncharacterized protein</fullName>
    </submittedName>
</protein>
<dbReference type="AlphaFoldDB" id="J2K5P1"/>
<proteinExistence type="predicted"/>